<keyword evidence="3" id="KW-1185">Reference proteome</keyword>
<dbReference type="Proteomes" id="UP000251561">
    <property type="component" value="Chromosome"/>
</dbReference>
<organism evidence="2 3">
    <name type="scientific">Flavobacterium fluviale</name>
    <dbReference type="NCBI Taxonomy" id="2249356"/>
    <lineage>
        <taxon>Bacteria</taxon>
        <taxon>Pseudomonadati</taxon>
        <taxon>Bacteroidota</taxon>
        <taxon>Flavobacteriia</taxon>
        <taxon>Flavobacteriales</taxon>
        <taxon>Flavobacteriaceae</taxon>
        <taxon>Flavobacterium</taxon>
    </lineage>
</organism>
<reference evidence="2 3" key="1">
    <citation type="submission" date="2018-06" db="EMBL/GenBank/DDBJ databases">
        <title>Genome sequencing of Flavobacterium.</title>
        <authorList>
            <person name="Baek M.-G."/>
            <person name="Yi H."/>
        </authorList>
    </citation>
    <scope>NUCLEOTIDE SEQUENCE [LARGE SCALE GENOMIC DNA]</scope>
    <source>
        <strain evidence="2 3">HYN0086</strain>
    </source>
</reference>
<dbReference type="RefSeq" id="WP_113679728.1">
    <property type="nucleotide sequence ID" value="NZ_CP030261.1"/>
</dbReference>
<evidence type="ECO:0000313" key="2">
    <source>
        <dbReference type="EMBL" id="AXB58827.1"/>
    </source>
</evidence>
<dbReference type="KEGG" id="ffl:HYN86_20450"/>
<feature type="signal peptide" evidence="1">
    <location>
        <begin position="1"/>
        <end position="18"/>
    </location>
</feature>
<dbReference type="OrthoDB" id="673539at2"/>
<evidence type="ECO:0000256" key="1">
    <source>
        <dbReference type="SAM" id="SignalP"/>
    </source>
</evidence>
<evidence type="ECO:0008006" key="4">
    <source>
        <dbReference type="Google" id="ProtNLM"/>
    </source>
</evidence>
<dbReference type="EMBL" id="CP030261">
    <property type="protein sequence ID" value="AXB58827.1"/>
    <property type="molecule type" value="Genomic_DNA"/>
</dbReference>
<proteinExistence type="predicted"/>
<sequence>MKHFFLLSLLLAAAITNAQKNLLKNAGFEYDFVNWRGEENGALSIYDKKTGKNAALINQYTGAEWRAFDQIVSIPRNTFAIECSAWMKTDGVEIQKEDYKAAAVIIEFTTDAEKKISSEIIGNAKGTTSWINYKKAIKVPADAKKIRIMLALAQTNGTVFFDDIKITTLSEEVFLKQNP</sequence>
<gene>
    <name evidence="2" type="ORF">HYN86_20450</name>
</gene>
<keyword evidence="1" id="KW-0732">Signal</keyword>
<dbReference type="AlphaFoldDB" id="A0A344LY35"/>
<protein>
    <recommendedName>
        <fullName evidence="4">Carbohydrate binding domain-containing protein</fullName>
    </recommendedName>
</protein>
<feature type="chain" id="PRO_5017013327" description="Carbohydrate binding domain-containing protein" evidence="1">
    <location>
        <begin position="19"/>
        <end position="179"/>
    </location>
</feature>
<evidence type="ECO:0000313" key="3">
    <source>
        <dbReference type="Proteomes" id="UP000251561"/>
    </source>
</evidence>
<name>A0A344LY35_9FLAO</name>
<accession>A0A344LY35</accession>
<dbReference type="Gene3D" id="2.60.120.260">
    <property type="entry name" value="Galactose-binding domain-like"/>
    <property type="match status" value="1"/>
</dbReference>